<comment type="caution">
    <text evidence="1">The sequence shown here is derived from an EMBL/GenBank/DDBJ whole genome shotgun (WGS) entry which is preliminary data.</text>
</comment>
<organism evidence="1 2">
    <name type="scientific">Dokdonia ponticola</name>
    <dbReference type="NCBI Taxonomy" id="2041041"/>
    <lineage>
        <taxon>Bacteria</taxon>
        <taxon>Pseudomonadati</taxon>
        <taxon>Bacteroidota</taxon>
        <taxon>Flavobacteriia</taxon>
        <taxon>Flavobacteriales</taxon>
        <taxon>Flavobacteriaceae</taxon>
        <taxon>Dokdonia</taxon>
    </lineage>
</organism>
<keyword evidence="2" id="KW-1185">Reference proteome</keyword>
<dbReference type="Proteomes" id="UP001596043">
    <property type="component" value="Unassembled WGS sequence"/>
</dbReference>
<gene>
    <name evidence="1" type="ORF">ACFO3O_02365</name>
</gene>
<dbReference type="EMBL" id="JBHSFV010000001">
    <property type="protein sequence ID" value="MFC4632730.1"/>
    <property type="molecule type" value="Genomic_DNA"/>
</dbReference>
<evidence type="ECO:0000313" key="2">
    <source>
        <dbReference type="Proteomes" id="UP001596043"/>
    </source>
</evidence>
<accession>A0ABV9HSP0</accession>
<dbReference type="RefSeq" id="WP_379976933.1">
    <property type="nucleotide sequence ID" value="NZ_JBHSFV010000001.1"/>
</dbReference>
<proteinExistence type="predicted"/>
<protein>
    <submittedName>
        <fullName evidence="1">Uncharacterized protein</fullName>
    </submittedName>
</protein>
<sequence>MPEAIDSKLVVPISVQALVLSSTQENFADLRPRMKLFDQNFLGENLQPDVTKTLTLEKGMHLHWTLPKALKHAFVGDDTEMQFPYAPNRWMVIRLQTDKGIKDIPSKIWMVESDVNNKIDFKANGPDPIPNWVVLEDTKLGFKNIGKSTPWSADYTHSKTSPLVQAVGAVNPLFASFYPECKNVFGFHDDMEGAIIGSTFTYVVTGWYSDPAIDPIHPLGSTVETQKTLEWIQQQWRTNAKTYPTASVFHTTIHSVRWNENQPTGVPSGDIQVYAGNTAAESLSAQIAKSSNVDDPAIETLLNALQYELLEDERNQPSLSSIKTAVHNRSFIPKDRHITWEVLRKEANNEQLQEEKENRIHFPNNPTFLFLLNKLNESQLQFNVLSEDVERLQQEHYFLWYKQALKTINNHTVDSFDFEGSRKRNLDELVDKKVAIDLLTKEINDRVAKLKEQPYLKGPNADFELTQKLEDRFWEPNDPVLLLCGDGVGDTNGPNFQVIESKINCRTEEQLLKELHLEVSHASGPIPISISTTSFSVPSIDALSSSAIPYTIIQGVVYESLLLDHSLAIDIALLAYKKAQMERDETSDIIQTFARDVVIKEQTIPTVKDPNKRAPESFSMVLWKQAWTPLFMTWEVEYTPSDDRFEGLDLLEKTNNWTLEDGISFKSQSTETMSNSIDFQGISPFSNAVFANLKALVPEEIIHKYGKLNLIAQSLSGLHKHLLMQRPGIQLPPFIYASDSIYNFTTDFEIDQAELDVIGTDAYILGCNPGKPDSSDTHLFFPFRSGVLKIKKLSIVDVFGQVRKVIDGESKGFVTESVAMGSLKPTQNTQIPLPPRIVQPSRIQFYWLNLRDEVMYQDVGRLESPIFGWLVPNFMDNSIMVYDQNGRGVVQLQISEDFSKEKGLALAKLPFPGANQPADVSENIQLHQLLDAINAGSIVSGIMSLAQKVNESLTQARGVQNNTISLLFGQPIALARCSVGLELLGLPAFNQRWDLSGKQDSGGIRSIKFPLFIGDFSIENDGVLGYFSDTDYTRLYTPLNTPEFRFRESEPFFTKSTPLKLSLEEGAKKVTLLLDASAGVQLSSGILPSTFVEVFRHGTHEVLESIQTSFLVAPFIADKVDPGFPIPTSINTGWKWTHKSDVTTWEESQQVAEGKNKQRSSFKKQHLYEGWLTLDHLKNKE</sequence>
<name>A0ABV9HSP0_9FLAO</name>
<evidence type="ECO:0000313" key="1">
    <source>
        <dbReference type="EMBL" id="MFC4632730.1"/>
    </source>
</evidence>
<reference evidence="2" key="1">
    <citation type="journal article" date="2019" name="Int. J. Syst. Evol. Microbiol.">
        <title>The Global Catalogue of Microorganisms (GCM) 10K type strain sequencing project: providing services to taxonomists for standard genome sequencing and annotation.</title>
        <authorList>
            <consortium name="The Broad Institute Genomics Platform"/>
            <consortium name="The Broad Institute Genome Sequencing Center for Infectious Disease"/>
            <person name="Wu L."/>
            <person name="Ma J."/>
        </authorList>
    </citation>
    <scope>NUCLEOTIDE SEQUENCE [LARGE SCALE GENOMIC DNA]</scope>
    <source>
        <strain evidence="2">YJ-61-S</strain>
    </source>
</reference>